<feature type="active site" description="Proton acceptor" evidence="2">
    <location>
        <position position="190"/>
    </location>
</feature>
<evidence type="ECO:0000313" key="4">
    <source>
        <dbReference type="EMBL" id="MFC3760639.1"/>
    </source>
</evidence>
<evidence type="ECO:0000256" key="2">
    <source>
        <dbReference type="PROSITE-ProRule" id="PRU01161"/>
    </source>
</evidence>
<keyword evidence="2" id="KW-0442">Lipid degradation</keyword>
<keyword evidence="2" id="KW-0378">Hydrolase</keyword>
<dbReference type="InterPro" id="IPR016035">
    <property type="entry name" value="Acyl_Trfase/lysoPLipase"/>
</dbReference>
<dbReference type="Gene3D" id="3.40.1090.10">
    <property type="entry name" value="Cytosolic phospholipase A2 catalytic domain"/>
    <property type="match status" value="1"/>
</dbReference>
<protein>
    <submittedName>
        <fullName evidence="4">Patatin-like phospholipase family protein</fullName>
    </submittedName>
</protein>
<reference evidence="5" key="1">
    <citation type="journal article" date="2019" name="Int. J. Syst. Evol. Microbiol.">
        <title>The Global Catalogue of Microorganisms (GCM) 10K type strain sequencing project: providing services to taxonomists for standard genome sequencing and annotation.</title>
        <authorList>
            <consortium name="The Broad Institute Genomics Platform"/>
            <consortium name="The Broad Institute Genome Sequencing Center for Infectious Disease"/>
            <person name="Wu L."/>
            <person name="Ma J."/>
        </authorList>
    </citation>
    <scope>NUCLEOTIDE SEQUENCE [LARGE SCALE GENOMIC DNA]</scope>
    <source>
        <strain evidence="5">CGMCC 4.7241</strain>
    </source>
</reference>
<comment type="caution">
    <text evidence="4">The sequence shown here is derived from an EMBL/GenBank/DDBJ whole genome shotgun (WGS) entry which is preliminary data.</text>
</comment>
<accession>A0ABV7Y780</accession>
<dbReference type="Proteomes" id="UP001595699">
    <property type="component" value="Unassembled WGS sequence"/>
</dbReference>
<proteinExistence type="predicted"/>
<gene>
    <name evidence="4" type="ORF">ACFOUW_07305</name>
</gene>
<keyword evidence="5" id="KW-1185">Reference proteome</keyword>
<dbReference type="RefSeq" id="WP_205116862.1">
    <property type="nucleotide sequence ID" value="NZ_JAFBCM010000001.1"/>
</dbReference>
<name>A0ABV7Y780_9ACTN</name>
<feature type="short sequence motif" description="DGA/G" evidence="2">
    <location>
        <begin position="190"/>
        <end position="192"/>
    </location>
</feature>
<feature type="domain" description="PNPLA" evidence="3">
    <location>
        <begin position="34"/>
        <end position="203"/>
    </location>
</feature>
<feature type="short sequence motif" description="GXSXG" evidence="2">
    <location>
        <begin position="67"/>
        <end position="71"/>
    </location>
</feature>
<evidence type="ECO:0000313" key="5">
    <source>
        <dbReference type="Proteomes" id="UP001595699"/>
    </source>
</evidence>
<dbReference type="PANTHER" id="PTHR12406:SF7">
    <property type="entry name" value="PATATIN-LIKE PHOSPHOLIPASE DOMAIN-CONTAINING PROTEIN 4"/>
    <property type="match status" value="1"/>
</dbReference>
<dbReference type="EMBL" id="JBHRZH010000006">
    <property type="protein sequence ID" value="MFC3760639.1"/>
    <property type="molecule type" value="Genomic_DNA"/>
</dbReference>
<organism evidence="4 5">
    <name type="scientific">Tenggerimyces flavus</name>
    <dbReference type="NCBI Taxonomy" id="1708749"/>
    <lineage>
        <taxon>Bacteria</taxon>
        <taxon>Bacillati</taxon>
        <taxon>Actinomycetota</taxon>
        <taxon>Actinomycetes</taxon>
        <taxon>Propionibacteriales</taxon>
        <taxon>Nocardioidaceae</taxon>
        <taxon>Tenggerimyces</taxon>
    </lineage>
</organism>
<dbReference type="PANTHER" id="PTHR12406">
    <property type="entry name" value="CALCIUM-INDEPENDENT PHOSPHOLIPASE A2 IPLA2 -RELATED"/>
    <property type="match status" value="1"/>
</dbReference>
<keyword evidence="1 2" id="KW-0443">Lipid metabolism</keyword>
<evidence type="ECO:0000256" key="1">
    <source>
        <dbReference type="ARBA" id="ARBA00023098"/>
    </source>
</evidence>
<dbReference type="InterPro" id="IPR002641">
    <property type="entry name" value="PNPLA_dom"/>
</dbReference>
<dbReference type="PROSITE" id="PS51635">
    <property type="entry name" value="PNPLA"/>
    <property type="match status" value="1"/>
</dbReference>
<sequence>MGEQRGHPVLALLRARLEAQDRPGARHDQHRLGLAIQGGGMRGVISGGMLAALEDLGLGHAFDGLYGSSSGALNGAYSYAGDNWKQLAIYWEHLTDRRFIDPFRALTGSLIGLDYAFSYVISQAVPLNADAVLDSKVPLTVAVTLVDELRTEAVSTFQDRADLVAALRASSWLPLAVRGTATFRGRRAIDGALLTVHPYRLALLDGCTHVLSLSTRPHGPYQLPGRLLRSVQHRGLERLRPSLGARHLDALEEYVADRTVLSRRTTTPDGPPYVYDLAPPRPLHALEQSRPKLIAAATAARELTLQAIGGAA</sequence>
<feature type="active site" description="Nucleophile" evidence="2">
    <location>
        <position position="69"/>
    </location>
</feature>
<dbReference type="Pfam" id="PF01734">
    <property type="entry name" value="Patatin"/>
    <property type="match status" value="1"/>
</dbReference>
<evidence type="ECO:0000259" key="3">
    <source>
        <dbReference type="PROSITE" id="PS51635"/>
    </source>
</evidence>
<feature type="short sequence motif" description="GXGXXG" evidence="2">
    <location>
        <begin position="38"/>
        <end position="43"/>
    </location>
</feature>
<dbReference type="InterPro" id="IPR033562">
    <property type="entry name" value="PLPL"/>
</dbReference>
<dbReference type="SUPFAM" id="SSF52151">
    <property type="entry name" value="FabD/lysophospholipase-like"/>
    <property type="match status" value="1"/>
</dbReference>